<evidence type="ECO:0000313" key="1">
    <source>
        <dbReference type="EMBL" id="KAA5606946.1"/>
    </source>
</evidence>
<dbReference type="EMBL" id="VWPJ01000002">
    <property type="protein sequence ID" value="KAA5606946.1"/>
    <property type="molecule type" value="Genomic_DNA"/>
</dbReference>
<sequence length="142" mass="15674">MTDTSPVPTDILCSYALCMRQVQTFTRRIVYVVGCVDDTIEDVSDFDVVLDSLLGAAPLAGGGRGLSDWLAVSDRQALSDLRRVRERLVQDFFVRHPMADASFRADPEALDRARSSLDSFGDTLRRVDALVTRLEQEVPGPA</sequence>
<protein>
    <submittedName>
        <fullName evidence="1">Uncharacterized protein</fullName>
    </submittedName>
</protein>
<reference evidence="1 2" key="1">
    <citation type="submission" date="2019-09" db="EMBL/GenBank/DDBJ databases">
        <title>Genome sequence of Roseospira marina, one of the more divergent members of the non-sulfur purple photosynthetic bacterial family, the Rhodospirillaceae.</title>
        <authorList>
            <person name="Meyer T."/>
            <person name="Kyndt J."/>
        </authorList>
    </citation>
    <scope>NUCLEOTIDE SEQUENCE [LARGE SCALE GENOMIC DNA]</scope>
    <source>
        <strain evidence="1 2">DSM 15113</strain>
    </source>
</reference>
<dbReference type="AlphaFoldDB" id="A0A5M6IF84"/>
<keyword evidence="2" id="KW-1185">Reference proteome</keyword>
<comment type="caution">
    <text evidence="1">The sequence shown here is derived from an EMBL/GenBank/DDBJ whole genome shotgun (WGS) entry which is preliminary data.</text>
</comment>
<dbReference type="RefSeq" id="WP_150060957.1">
    <property type="nucleotide sequence ID" value="NZ_JACHII010000003.1"/>
</dbReference>
<proteinExistence type="predicted"/>
<gene>
    <name evidence="1" type="ORF">F1188_03265</name>
</gene>
<evidence type="ECO:0000313" key="2">
    <source>
        <dbReference type="Proteomes" id="UP000324065"/>
    </source>
</evidence>
<dbReference type="Proteomes" id="UP000324065">
    <property type="component" value="Unassembled WGS sequence"/>
</dbReference>
<organism evidence="1 2">
    <name type="scientific">Roseospira marina</name>
    <dbReference type="NCBI Taxonomy" id="140057"/>
    <lineage>
        <taxon>Bacteria</taxon>
        <taxon>Pseudomonadati</taxon>
        <taxon>Pseudomonadota</taxon>
        <taxon>Alphaproteobacteria</taxon>
        <taxon>Rhodospirillales</taxon>
        <taxon>Rhodospirillaceae</taxon>
        <taxon>Roseospira</taxon>
    </lineage>
</organism>
<name>A0A5M6IF84_9PROT</name>
<accession>A0A5M6IF84</accession>
<dbReference type="OrthoDB" id="9896209at2"/>